<feature type="non-terminal residue" evidence="7">
    <location>
        <position position="805"/>
    </location>
</feature>
<dbReference type="InterPro" id="IPR019514">
    <property type="entry name" value="Syndetin_C"/>
</dbReference>
<feature type="compositionally biased region" description="Polar residues" evidence="4">
    <location>
        <begin position="452"/>
        <end position="461"/>
    </location>
</feature>
<sequence length="805" mass="89641">MDEPTSSKKPEQTRALPRPDTSNEKEVIDSIEASFFVDDEEFDSNDYELKKLAGIDRLCINDVDRERVRLKSQLLVVSKKISTLILEKAPSYSSQMDDMAVIRSELVEVIARVHTRGLYPLAIRVCNEAVDAANSYSHFNCVRELSTSLGACSASLESALDSALSSLICSFDPDRYLQVYGAYRMMGKVEDAASRLVTFTCAALERRACSVLVAEVAQHVPPSISTDSHSYEKICEMIPCDRMAETLRELGFALCQILGNVHVVIALHNEEDERERLVDGENHVPSIVARTLSSSLYSIFRTALVRFNTLLCCHDFAQLKFDDVLTTIELATRFRAYGRSHFGHAGMEISVSLEKQSVLFFSRQHAEKMDELRMFVENEAFAVCPLPPNFSLFDLQEFSFLRQSNGSGQHSPKDEAKGIGEQLDFVLLTPDSSNPFSTDAPSVKPKAAPVTRKSNGSSSVDTLDGGVEVGAASAPSSSRSPTLCNAALMVLRLLGRYVRMTSLLHSVADRSIPAIAELFEYFLFSMVEFFARDGSDFADALPQRLSIVLERIDGKMFRSENATITRPEISCAVQLQLSDRIFALPERLVAIDSLEFVARQLDLTRPVVESLISQEDEKSSASLADFYNQTLSCVPDVRWAILNAVASRALKLPLLVSTIGTTQWNVNELQSRHSTYIDFLVQDLEVFSLRLQHLTLEQPCDDTIKALLWERVISIALKAILHGYGQIGARCSNEGRALMQLDVQHLSGRIEKLTGRKATEEMAKIEAYVKAYYLPEKHLEEWALSHPEYTIDQVTSLLAAASHVS</sequence>
<dbReference type="InterPro" id="IPR019515">
    <property type="entry name" value="VPS54_N"/>
</dbReference>
<feature type="compositionally biased region" description="Basic and acidic residues" evidence="4">
    <location>
        <begin position="1"/>
        <end position="12"/>
    </location>
</feature>
<proteinExistence type="predicted"/>
<dbReference type="GO" id="GO:0015031">
    <property type="term" value="P:protein transport"/>
    <property type="evidence" value="ECO:0007669"/>
    <property type="project" value="UniProtKB-KW"/>
</dbReference>
<feature type="region of interest" description="Disordered" evidence="4">
    <location>
        <begin position="1"/>
        <end position="24"/>
    </location>
</feature>
<feature type="domain" description="Vacuolar protein sorting-associated protein 54 N-terminal" evidence="6">
    <location>
        <begin position="116"/>
        <end position="263"/>
    </location>
</feature>
<reference evidence="7" key="1">
    <citation type="submission" date="2023-10" db="EMBL/GenBank/DDBJ databases">
        <title>Genome assembly of Pristionchus species.</title>
        <authorList>
            <person name="Yoshida K."/>
            <person name="Sommer R.J."/>
        </authorList>
    </citation>
    <scope>NUCLEOTIDE SEQUENCE</scope>
    <source>
        <strain evidence="7">RS5133</strain>
    </source>
</reference>
<dbReference type="GO" id="GO:0042147">
    <property type="term" value="P:retrograde transport, endosome to Golgi"/>
    <property type="evidence" value="ECO:0007669"/>
    <property type="project" value="InterPro"/>
</dbReference>
<feature type="domain" description="Syndetin C-terminal" evidence="5">
    <location>
        <begin position="582"/>
        <end position="804"/>
    </location>
</feature>
<keyword evidence="1" id="KW-0813">Transport</keyword>
<comment type="caution">
    <text evidence="7">The sequence shown here is derived from an EMBL/GenBank/DDBJ whole genome shotgun (WGS) entry which is preliminary data.</text>
</comment>
<dbReference type="GO" id="GO:1990745">
    <property type="term" value="C:EARP complex"/>
    <property type="evidence" value="ECO:0007669"/>
    <property type="project" value="InterPro"/>
</dbReference>
<dbReference type="GO" id="GO:0000149">
    <property type="term" value="F:SNARE binding"/>
    <property type="evidence" value="ECO:0007669"/>
    <property type="project" value="TreeGrafter"/>
</dbReference>
<dbReference type="PANTHER" id="PTHR13258">
    <property type="entry name" value="SYNDETIN"/>
    <property type="match status" value="1"/>
</dbReference>
<evidence type="ECO:0000256" key="4">
    <source>
        <dbReference type="SAM" id="MobiDB-lite"/>
    </source>
</evidence>
<keyword evidence="8" id="KW-1185">Reference proteome</keyword>
<evidence type="ECO:0000256" key="1">
    <source>
        <dbReference type="ARBA" id="ARBA00022448"/>
    </source>
</evidence>
<dbReference type="InterPro" id="IPR040047">
    <property type="entry name" value="VPS50"/>
</dbReference>
<dbReference type="GO" id="GO:0005829">
    <property type="term" value="C:cytosol"/>
    <property type="evidence" value="ECO:0007669"/>
    <property type="project" value="GOC"/>
</dbReference>
<dbReference type="Pfam" id="PF10474">
    <property type="entry name" value="Syndetin_C"/>
    <property type="match status" value="1"/>
</dbReference>
<dbReference type="EMBL" id="BTSY01000003">
    <property type="protein sequence ID" value="GMT20047.1"/>
    <property type="molecule type" value="Genomic_DNA"/>
</dbReference>
<evidence type="ECO:0000259" key="6">
    <source>
        <dbReference type="Pfam" id="PF10475"/>
    </source>
</evidence>
<evidence type="ECO:0000256" key="3">
    <source>
        <dbReference type="ARBA" id="ARBA00023054"/>
    </source>
</evidence>
<dbReference type="Proteomes" id="UP001432322">
    <property type="component" value="Unassembled WGS sequence"/>
</dbReference>
<dbReference type="AlphaFoldDB" id="A0AAV5VJY3"/>
<keyword evidence="3" id="KW-0175">Coiled coil</keyword>
<accession>A0AAV5VJY3</accession>
<evidence type="ECO:0000313" key="8">
    <source>
        <dbReference type="Proteomes" id="UP001432322"/>
    </source>
</evidence>
<gene>
    <name evidence="7" type="ORF">PFISCL1PPCAC_11344</name>
</gene>
<keyword evidence="2" id="KW-0653">Protein transport</keyword>
<name>A0AAV5VJY3_9BILA</name>
<evidence type="ECO:0000259" key="5">
    <source>
        <dbReference type="Pfam" id="PF10474"/>
    </source>
</evidence>
<dbReference type="GO" id="GO:0032456">
    <property type="term" value="P:endocytic recycling"/>
    <property type="evidence" value="ECO:0007669"/>
    <property type="project" value="InterPro"/>
</dbReference>
<organism evidence="7 8">
    <name type="scientific">Pristionchus fissidentatus</name>
    <dbReference type="NCBI Taxonomy" id="1538716"/>
    <lineage>
        <taxon>Eukaryota</taxon>
        <taxon>Metazoa</taxon>
        <taxon>Ecdysozoa</taxon>
        <taxon>Nematoda</taxon>
        <taxon>Chromadorea</taxon>
        <taxon>Rhabditida</taxon>
        <taxon>Rhabditina</taxon>
        <taxon>Diplogasteromorpha</taxon>
        <taxon>Diplogasteroidea</taxon>
        <taxon>Neodiplogasteridae</taxon>
        <taxon>Pristionchus</taxon>
    </lineage>
</organism>
<protein>
    <submittedName>
        <fullName evidence="7">Uncharacterized protein</fullName>
    </submittedName>
</protein>
<dbReference type="PANTHER" id="PTHR13258:SF0">
    <property type="entry name" value="SYNDETIN"/>
    <property type="match status" value="1"/>
</dbReference>
<evidence type="ECO:0000313" key="7">
    <source>
        <dbReference type="EMBL" id="GMT20047.1"/>
    </source>
</evidence>
<feature type="region of interest" description="Disordered" evidence="4">
    <location>
        <begin position="435"/>
        <end position="462"/>
    </location>
</feature>
<feature type="domain" description="Vacuolar protein sorting-associated protein 54 N-terminal" evidence="6">
    <location>
        <begin position="28"/>
        <end position="111"/>
    </location>
</feature>
<evidence type="ECO:0000256" key="2">
    <source>
        <dbReference type="ARBA" id="ARBA00022927"/>
    </source>
</evidence>
<dbReference type="Pfam" id="PF10475">
    <property type="entry name" value="Vps54_N"/>
    <property type="match status" value="2"/>
</dbReference>